<dbReference type="GeneID" id="109487603"/>
<evidence type="ECO:0000256" key="2">
    <source>
        <dbReference type="SAM" id="SignalP"/>
    </source>
</evidence>
<keyword evidence="3" id="KW-1185">Reference proteome</keyword>
<name>A0A6P5AVP7_BRABE</name>
<dbReference type="Proteomes" id="UP000515135">
    <property type="component" value="Unplaced"/>
</dbReference>
<feature type="coiled-coil region" evidence="1">
    <location>
        <begin position="67"/>
        <end position="101"/>
    </location>
</feature>
<evidence type="ECO:0000313" key="4">
    <source>
        <dbReference type="RefSeq" id="XP_019647167.1"/>
    </source>
</evidence>
<feature type="chain" id="PRO_5027760751" evidence="2">
    <location>
        <begin position="19"/>
        <end position="113"/>
    </location>
</feature>
<dbReference type="KEGG" id="bbel:109487603"/>
<accession>A0A6P5AVP7</accession>
<reference evidence="4" key="1">
    <citation type="submission" date="2025-08" db="UniProtKB">
        <authorList>
            <consortium name="RefSeq"/>
        </authorList>
    </citation>
    <scope>IDENTIFICATION</scope>
    <source>
        <tissue evidence="4">Gonad</tissue>
    </source>
</reference>
<protein>
    <submittedName>
        <fullName evidence="4">Uncharacterized protein LOC109487603</fullName>
    </submittedName>
</protein>
<dbReference type="OrthoDB" id="10389118at2759"/>
<feature type="signal peptide" evidence="2">
    <location>
        <begin position="1"/>
        <end position="18"/>
    </location>
</feature>
<dbReference type="RefSeq" id="XP_019647167.1">
    <property type="nucleotide sequence ID" value="XM_019791608.1"/>
</dbReference>
<proteinExistence type="predicted"/>
<keyword evidence="2" id="KW-0732">Signal</keyword>
<sequence>MGYRAVLLLLTVASFAVAQVEDLEYRVTALERLVSSITADFPQYFTQDGTTDYLEAADSCYKCDDEVAKLHERISNQTQIISKLEKALEALRLRIEDLVNRVNGTENFIGNGV</sequence>
<organism evidence="3 4">
    <name type="scientific">Branchiostoma belcheri</name>
    <name type="common">Amphioxus</name>
    <dbReference type="NCBI Taxonomy" id="7741"/>
    <lineage>
        <taxon>Eukaryota</taxon>
        <taxon>Metazoa</taxon>
        <taxon>Chordata</taxon>
        <taxon>Cephalochordata</taxon>
        <taxon>Leptocardii</taxon>
        <taxon>Amphioxiformes</taxon>
        <taxon>Branchiostomatidae</taxon>
        <taxon>Branchiostoma</taxon>
    </lineage>
</organism>
<keyword evidence="1" id="KW-0175">Coiled coil</keyword>
<evidence type="ECO:0000313" key="3">
    <source>
        <dbReference type="Proteomes" id="UP000515135"/>
    </source>
</evidence>
<dbReference type="AlphaFoldDB" id="A0A6P5AVP7"/>
<evidence type="ECO:0000256" key="1">
    <source>
        <dbReference type="SAM" id="Coils"/>
    </source>
</evidence>
<gene>
    <name evidence="4" type="primary">LOC109487603</name>
</gene>